<name>A0A1I0ADF6_9GAMM</name>
<dbReference type="EMBL" id="FOHV01000005">
    <property type="protein sequence ID" value="SES92104.1"/>
    <property type="molecule type" value="Genomic_DNA"/>
</dbReference>
<sequence>MFHALKYKIKYLRNQLLSNLYNKSDEKTRKQFEQLKLDPNKVPVISITFQNPSVTKWQITQIQKHCQDIELLIFDNSKNEDQANEIKQHCITLGIFYYRLPRNKVKHPNRSHALAMNWIYAQFIQLKKPDYFGFIDHDLIPLADFTIKPALQNKPFYGLLYGGGRETWQTWAGYTFFDRRNMENKKIDFMYHFQIALDTGGYNYESLYRPTQLNPKEYANNKIATLELPNREAVNIQVIDNIWFHIGGIGYGDNFANKRNYVEDIMKLTIEHDNLIEEYQVATKTLAANVIFNGQLI</sequence>
<accession>A0A1I0ADF6</accession>
<proteinExistence type="predicted"/>
<reference evidence="2" key="1">
    <citation type="submission" date="2016-10" db="EMBL/GenBank/DDBJ databases">
        <authorList>
            <person name="Varghese N."/>
            <person name="Submissions S."/>
        </authorList>
    </citation>
    <scope>NUCLEOTIDE SEQUENCE [LARGE SCALE GENOMIC DNA]</scope>
    <source>
        <strain evidence="2">DSM 18579</strain>
    </source>
</reference>
<evidence type="ECO:0000313" key="2">
    <source>
        <dbReference type="Proteomes" id="UP000242642"/>
    </source>
</evidence>
<dbReference type="AlphaFoldDB" id="A0A1I0ADF6"/>
<dbReference type="SUPFAM" id="SSF53448">
    <property type="entry name" value="Nucleotide-diphospho-sugar transferases"/>
    <property type="match status" value="1"/>
</dbReference>
<dbReference type="Gene3D" id="3.90.550.10">
    <property type="entry name" value="Spore Coat Polysaccharide Biosynthesis Protein SpsA, Chain A"/>
    <property type="match status" value="1"/>
</dbReference>
<protein>
    <recommendedName>
        <fullName evidence="3">Glycosyl transferase family 2</fullName>
    </recommendedName>
</protein>
<evidence type="ECO:0008006" key="3">
    <source>
        <dbReference type="Google" id="ProtNLM"/>
    </source>
</evidence>
<dbReference type="OrthoDB" id="8050875at2"/>
<gene>
    <name evidence="1" type="ORF">SAMN02583745_00900</name>
</gene>
<dbReference type="InterPro" id="IPR029044">
    <property type="entry name" value="Nucleotide-diphossugar_trans"/>
</dbReference>
<keyword evidence="2" id="KW-1185">Reference proteome</keyword>
<organism evidence="1 2">
    <name type="scientific">Thorsellia anophelis DSM 18579</name>
    <dbReference type="NCBI Taxonomy" id="1123402"/>
    <lineage>
        <taxon>Bacteria</taxon>
        <taxon>Pseudomonadati</taxon>
        <taxon>Pseudomonadota</taxon>
        <taxon>Gammaproteobacteria</taxon>
        <taxon>Enterobacterales</taxon>
        <taxon>Thorselliaceae</taxon>
        <taxon>Thorsellia</taxon>
    </lineage>
</organism>
<evidence type="ECO:0000313" key="1">
    <source>
        <dbReference type="EMBL" id="SES92104.1"/>
    </source>
</evidence>
<dbReference type="Proteomes" id="UP000242642">
    <property type="component" value="Unassembled WGS sequence"/>
</dbReference>
<dbReference type="RefSeq" id="WP_093318132.1">
    <property type="nucleotide sequence ID" value="NZ_FOHV01000005.1"/>
</dbReference>